<dbReference type="Pfam" id="PF08170">
    <property type="entry name" value="POPLD"/>
    <property type="match status" value="1"/>
</dbReference>
<comment type="subcellular location">
    <subcellularLocation>
        <location evidence="1">Nucleus</location>
    </subcellularLocation>
</comment>
<evidence type="ECO:0000313" key="9">
    <source>
        <dbReference type="RefSeq" id="XP_011504247.1"/>
    </source>
</evidence>
<evidence type="ECO:0000256" key="4">
    <source>
        <dbReference type="SAM" id="MobiDB-lite"/>
    </source>
</evidence>
<dbReference type="GO" id="GO:0005655">
    <property type="term" value="C:nucleolar ribonuclease P complex"/>
    <property type="evidence" value="ECO:0007669"/>
    <property type="project" value="InterPro"/>
</dbReference>
<evidence type="ECO:0000259" key="7">
    <source>
        <dbReference type="Pfam" id="PF22770"/>
    </source>
</evidence>
<evidence type="ECO:0000256" key="3">
    <source>
        <dbReference type="ARBA" id="ARBA00023242"/>
    </source>
</evidence>
<feature type="compositionally biased region" description="Basic residues" evidence="4">
    <location>
        <begin position="741"/>
        <end position="754"/>
    </location>
</feature>
<keyword evidence="8" id="KW-1185">Reference proteome</keyword>
<dbReference type="InterPro" id="IPR012590">
    <property type="entry name" value="POPLD_dom"/>
</dbReference>
<dbReference type="PANTHER" id="PTHR22731:SF3">
    <property type="entry name" value="RIBONUCLEASES P_MRP PROTEIN SUBUNIT POP1"/>
    <property type="match status" value="1"/>
</dbReference>
<feature type="domain" description="Pop1 N-terminal" evidence="5">
    <location>
        <begin position="107"/>
        <end position="174"/>
    </location>
</feature>
<dbReference type="InterPro" id="IPR009723">
    <property type="entry name" value="Pop1_N"/>
</dbReference>
<evidence type="ECO:0000313" key="8">
    <source>
        <dbReference type="Proteomes" id="UP000695007"/>
    </source>
</evidence>
<dbReference type="AlphaFoldDB" id="A0AAJ6YTU7"/>
<evidence type="ECO:0000256" key="1">
    <source>
        <dbReference type="ARBA" id="ARBA00004123"/>
    </source>
</evidence>
<sequence>MSDKKQFDEYLGGSERLPDNAQILKLASARASEIAAMTYSLENPHQTKLIFQKLPVHMRRRVMSHNAKRMPRRLRASHLSQMNKSGLPPKSKRPSRKYRRRPYNLLLEYNRRQRNKFWLETHIWHAKRFQMIEKWGFKLANYSNDRCFRANYRAVINHCLIQDISYYTCIEITGPIVFLTQKLKMHCNPNELTFGAKCYINGEREGTLMFYKANGYPYHPIGYINFMWNANSCSSKAIWIWVHPALYKDTLEEIINNFNFVLETNSNTSDTIVEKDQDIVKDLQAETMSSELKIFRTTKVPIYTNNNECQLTILRNCLNRFRLSGPLTLNTLTDAFKLPHIRSKFDVMNQSSVEVDKNFEKMDIQDNQNLCEIDIKNQDKTKYSTNTWYNIYYQSEKNLETFKVQNDMFNNLVGLNFPSQLPPNMILALTVLDPRFFLPEKRIKSLSNSQITESILVPPRLANESPLWDSNVRNYVTKNYVSTSVINNLRSQSLVPGVHNDQFYNENIMHKIPIIFIQKPGNYVNNNNINFGAGIDIILPSGWSMPFWLALILRCARVGGLRESKSIAYETPNLNVPDINHPDTNAYKVEASKKRIMLIERHYKLPSNKRVNYTKLGISSPFFCEWSLLIKEWNNVDNFYILRDNHILSTLNTKICMSLEKKRKNIHKNIDKNNASIDLDDLIKDKDCFVPIKVINENKGLPKDFSIICIPTKDDLIKYNEDKTWSGPVQSVLKSENRESKKMKKKTKKKRKKLKSPSFNLLIKLNRNKIQRLARKKLKQENKNRIENQTKYMLSIDCCKVVRYSCDREVIGYVTQGGFSYQEAKGIGLGYVILSSVFNLIKEKSNIVLTRNTTTRKYRICKLEILS</sequence>
<dbReference type="GeneID" id="105367289"/>
<feature type="region of interest" description="Disordered" evidence="4">
    <location>
        <begin position="66"/>
        <end position="96"/>
    </location>
</feature>
<feature type="compositionally biased region" description="Basic residues" evidence="4">
    <location>
        <begin position="66"/>
        <end position="76"/>
    </location>
</feature>
<keyword evidence="3" id="KW-0539">Nucleus</keyword>
<proteinExistence type="predicted"/>
<protein>
    <submittedName>
        <fullName evidence="9">Ribonucleases P/MRP protein subunit POP1</fullName>
    </submittedName>
</protein>
<accession>A0AAJ6YTU7</accession>
<feature type="region of interest" description="Disordered" evidence="4">
    <location>
        <begin position="734"/>
        <end position="754"/>
    </location>
</feature>
<feature type="domain" description="Pop1 N-terminal" evidence="5">
    <location>
        <begin position="28"/>
        <end position="99"/>
    </location>
</feature>
<dbReference type="Proteomes" id="UP000695007">
    <property type="component" value="Unplaced"/>
</dbReference>
<reference evidence="9" key="1">
    <citation type="submission" date="2025-08" db="UniProtKB">
        <authorList>
            <consortium name="RefSeq"/>
        </authorList>
    </citation>
    <scope>IDENTIFICATION</scope>
</reference>
<keyword evidence="2" id="KW-0819">tRNA processing</keyword>
<name>A0AAJ6YTU7_9HYME</name>
<dbReference type="SUPFAM" id="SSF103025">
    <property type="entry name" value="Folate-binding domain"/>
    <property type="match status" value="1"/>
</dbReference>
<organism evidence="8 9">
    <name type="scientific">Ceratosolen solmsi marchali</name>
    <dbReference type="NCBI Taxonomy" id="326594"/>
    <lineage>
        <taxon>Eukaryota</taxon>
        <taxon>Metazoa</taxon>
        <taxon>Ecdysozoa</taxon>
        <taxon>Arthropoda</taxon>
        <taxon>Hexapoda</taxon>
        <taxon>Insecta</taxon>
        <taxon>Pterygota</taxon>
        <taxon>Neoptera</taxon>
        <taxon>Endopterygota</taxon>
        <taxon>Hymenoptera</taxon>
        <taxon>Apocrita</taxon>
        <taxon>Proctotrupomorpha</taxon>
        <taxon>Chalcidoidea</taxon>
        <taxon>Agaonidae</taxon>
        <taxon>Agaoninae</taxon>
        <taxon>Ceratosolen</taxon>
    </lineage>
</organism>
<dbReference type="Pfam" id="PF22770">
    <property type="entry name" value="POP1_C"/>
    <property type="match status" value="1"/>
</dbReference>
<evidence type="ECO:0000256" key="2">
    <source>
        <dbReference type="ARBA" id="ARBA00022694"/>
    </source>
</evidence>
<dbReference type="InterPro" id="IPR055079">
    <property type="entry name" value="POP1_C"/>
</dbReference>
<dbReference type="GO" id="GO:0000172">
    <property type="term" value="C:ribonuclease MRP complex"/>
    <property type="evidence" value="ECO:0007669"/>
    <property type="project" value="InterPro"/>
</dbReference>
<dbReference type="GO" id="GO:0001682">
    <property type="term" value="P:tRNA 5'-leader removal"/>
    <property type="evidence" value="ECO:0007669"/>
    <property type="project" value="InterPro"/>
</dbReference>
<gene>
    <name evidence="9" type="primary">LOC105367289</name>
</gene>
<feature type="domain" description="POPLD" evidence="6">
    <location>
        <begin position="534"/>
        <end position="626"/>
    </location>
</feature>
<dbReference type="RefSeq" id="XP_011504247.1">
    <property type="nucleotide sequence ID" value="XM_011505945.1"/>
</dbReference>
<dbReference type="InterPro" id="IPR039182">
    <property type="entry name" value="Pop1"/>
</dbReference>
<dbReference type="KEGG" id="csol:105367289"/>
<dbReference type="CTD" id="10940"/>
<evidence type="ECO:0000259" key="5">
    <source>
        <dbReference type="Pfam" id="PF06978"/>
    </source>
</evidence>
<evidence type="ECO:0000259" key="6">
    <source>
        <dbReference type="Pfam" id="PF08170"/>
    </source>
</evidence>
<dbReference type="PANTHER" id="PTHR22731">
    <property type="entry name" value="RIBONUCLEASES P/MRP PROTEIN SUBUNIT POP1"/>
    <property type="match status" value="1"/>
</dbReference>
<feature type="domain" description="POP1 C-terminal" evidence="7">
    <location>
        <begin position="688"/>
        <end position="866"/>
    </location>
</feature>
<dbReference type="Pfam" id="PF06978">
    <property type="entry name" value="POP1_N"/>
    <property type="match status" value="2"/>
</dbReference>